<evidence type="ECO:0000259" key="2">
    <source>
        <dbReference type="Pfam" id="PF00589"/>
    </source>
</evidence>
<gene>
    <name evidence="3" type="ORF">NNC64_11770</name>
</gene>
<evidence type="ECO:0000313" key="4">
    <source>
        <dbReference type="Proteomes" id="UP001205531"/>
    </source>
</evidence>
<dbReference type="InterPro" id="IPR013762">
    <property type="entry name" value="Integrase-like_cat_sf"/>
</dbReference>
<dbReference type="GO" id="GO:0003677">
    <property type="term" value="F:DNA binding"/>
    <property type="evidence" value="ECO:0007669"/>
    <property type="project" value="InterPro"/>
</dbReference>
<dbReference type="Proteomes" id="UP001205531">
    <property type="component" value="Unassembled WGS sequence"/>
</dbReference>
<protein>
    <submittedName>
        <fullName evidence="3">Tyrosine-type recombinase/integrase</fullName>
    </submittedName>
</protein>
<dbReference type="EMBL" id="JANDWZ010000029">
    <property type="protein sequence ID" value="MCP9565220.1"/>
    <property type="molecule type" value="Genomic_DNA"/>
</dbReference>
<evidence type="ECO:0000256" key="1">
    <source>
        <dbReference type="ARBA" id="ARBA00023172"/>
    </source>
</evidence>
<organism evidence="3 4">
    <name type="scientific">Segatella copri</name>
    <dbReference type="NCBI Taxonomy" id="165179"/>
    <lineage>
        <taxon>Bacteria</taxon>
        <taxon>Pseudomonadati</taxon>
        <taxon>Bacteroidota</taxon>
        <taxon>Bacteroidia</taxon>
        <taxon>Bacteroidales</taxon>
        <taxon>Prevotellaceae</taxon>
        <taxon>Segatella</taxon>
    </lineage>
</organism>
<name>A0AAW5IP41_9BACT</name>
<feature type="domain" description="Tyr recombinase" evidence="2">
    <location>
        <begin position="254"/>
        <end position="436"/>
    </location>
</feature>
<accession>A0AAW5IP41</accession>
<sequence length="600" mass="70717">MMNEQKFYKEIEAHFNLRTNKSKKPEMVYLVVRIDGRQYKLSSGVKVYPQQWRKGVAEESNFLCKRDNKNNKIVNEKLTVLKKRYSEFISYLCNCDNEITDMGDLLKQFIYKDMDIKNKEKSVDVCKLIQDAFNEYYETNKPNTKESSINQSRSFLKVYVSFLESLSKENQKLAFCKEGFLKWRDFLLKKMRDSADKKIKFGFKQVNAYGQLIQNLINEVLYQKSNLGIKVEVVKWAKLKDTREKQDIGHFELYQDELDAIFNLLFDESKKSEKKKIDFRELFRLQTLCGLRVSDLHTLIEENYLVEEHEIDGKINKFYLVETEKKNLKAYVLVTEELSNTLNYVRNSSAKNFRESSYNYNLKSFCKMANLDRTITRKDSLGKSVSKPLYEVVSTHCARYTFIRSMWKKGYTEMAVAKMVGHTDDTMVKEIYNKKTDGDYMDMISKGKEKVEHTQETVSIKPKKKTYVINGFFAYDDIEALMDMQQSGISIYNDARLKKAMTIIKKSVSSSTMDKVIKMRKDADKATIEAFKEKVCSIERFIWDMGKYFADTKLYMMYQYKLNKLGLLSTKPFTEEELDMIWQQELANEELEYYNANGLQ</sequence>
<evidence type="ECO:0000313" key="3">
    <source>
        <dbReference type="EMBL" id="MCP9565220.1"/>
    </source>
</evidence>
<dbReference type="SUPFAM" id="SSF56349">
    <property type="entry name" value="DNA breaking-rejoining enzymes"/>
    <property type="match status" value="1"/>
</dbReference>
<dbReference type="AlphaFoldDB" id="A0AAW5IP41"/>
<dbReference type="InterPro" id="IPR011010">
    <property type="entry name" value="DNA_brk_join_enz"/>
</dbReference>
<dbReference type="GO" id="GO:0015074">
    <property type="term" value="P:DNA integration"/>
    <property type="evidence" value="ECO:0007669"/>
    <property type="project" value="InterPro"/>
</dbReference>
<dbReference type="RefSeq" id="WP_254953256.1">
    <property type="nucleotide sequence ID" value="NZ_JANDWY010000025.1"/>
</dbReference>
<reference evidence="3" key="1">
    <citation type="submission" date="2022-07" db="EMBL/GenBank/DDBJ databases">
        <title>Prevotella copri.</title>
        <authorList>
            <person name="Yang C."/>
        </authorList>
    </citation>
    <scope>NUCLEOTIDE SEQUENCE</scope>
    <source>
        <strain evidence="3">HF2107</strain>
    </source>
</reference>
<dbReference type="GO" id="GO:0006310">
    <property type="term" value="P:DNA recombination"/>
    <property type="evidence" value="ECO:0007669"/>
    <property type="project" value="UniProtKB-KW"/>
</dbReference>
<proteinExistence type="predicted"/>
<comment type="caution">
    <text evidence="3">The sequence shown here is derived from an EMBL/GenBank/DDBJ whole genome shotgun (WGS) entry which is preliminary data.</text>
</comment>
<dbReference type="Pfam" id="PF00589">
    <property type="entry name" value="Phage_integrase"/>
    <property type="match status" value="1"/>
</dbReference>
<keyword evidence="1" id="KW-0233">DNA recombination</keyword>
<dbReference type="Gene3D" id="1.10.443.10">
    <property type="entry name" value="Intergrase catalytic core"/>
    <property type="match status" value="1"/>
</dbReference>
<dbReference type="InterPro" id="IPR002104">
    <property type="entry name" value="Integrase_catalytic"/>
</dbReference>